<protein>
    <submittedName>
        <fullName evidence="1">Uncharacterized protein</fullName>
    </submittedName>
</protein>
<keyword evidence="2" id="KW-1185">Reference proteome</keyword>
<organism evidence="1 2">
    <name type="scientific">Carnegiea gigantea</name>
    <dbReference type="NCBI Taxonomy" id="171969"/>
    <lineage>
        <taxon>Eukaryota</taxon>
        <taxon>Viridiplantae</taxon>
        <taxon>Streptophyta</taxon>
        <taxon>Embryophyta</taxon>
        <taxon>Tracheophyta</taxon>
        <taxon>Spermatophyta</taxon>
        <taxon>Magnoliopsida</taxon>
        <taxon>eudicotyledons</taxon>
        <taxon>Gunneridae</taxon>
        <taxon>Pentapetalae</taxon>
        <taxon>Caryophyllales</taxon>
        <taxon>Cactineae</taxon>
        <taxon>Cactaceae</taxon>
        <taxon>Cactoideae</taxon>
        <taxon>Echinocereeae</taxon>
        <taxon>Carnegiea</taxon>
    </lineage>
</organism>
<evidence type="ECO:0000313" key="1">
    <source>
        <dbReference type="EMBL" id="KAJ8442116.1"/>
    </source>
</evidence>
<evidence type="ECO:0000313" key="2">
    <source>
        <dbReference type="Proteomes" id="UP001153076"/>
    </source>
</evidence>
<accession>A0A9Q1KFY0</accession>
<name>A0A9Q1KFY0_9CARY</name>
<reference evidence="1" key="1">
    <citation type="submission" date="2022-04" db="EMBL/GenBank/DDBJ databases">
        <title>Carnegiea gigantea Genome sequencing and assembly v2.</title>
        <authorList>
            <person name="Copetti D."/>
            <person name="Sanderson M.J."/>
            <person name="Burquez A."/>
            <person name="Wojciechowski M.F."/>
        </authorList>
    </citation>
    <scope>NUCLEOTIDE SEQUENCE</scope>
    <source>
        <strain evidence="1">SGP5-SGP5p</strain>
        <tissue evidence="1">Aerial part</tissue>
    </source>
</reference>
<dbReference type="Proteomes" id="UP001153076">
    <property type="component" value="Unassembled WGS sequence"/>
</dbReference>
<dbReference type="OrthoDB" id="5279713at2759"/>
<dbReference type="EMBL" id="JAKOGI010000147">
    <property type="protein sequence ID" value="KAJ8442116.1"/>
    <property type="molecule type" value="Genomic_DNA"/>
</dbReference>
<dbReference type="AlphaFoldDB" id="A0A9Q1KFY0"/>
<gene>
    <name evidence="1" type="ORF">Cgig2_007954</name>
</gene>
<comment type="caution">
    <text evidence="1">The sequence shown here is derived from an EMBL/GenBank/DDBJ whole genome shotgun (WGS) entry which is preliminary data.</text>
</comment>
<sequence length="185" mass="20713">MIEAVLLDADARTQEGQSRVQRLVLEKLSHVLDKIDDLLDEKATRSELKKLTAASGFKDQVCRFFSSDMHPVVSLCRDVRQVKDVSKELDSITKNRSLFDNYLLSKLTKPKPHPQLSLETRSHIISEEVVGKIYSHSCCSGLGLIVVFAIKWTIKVPTFEGVVAKIFRFGRSTEVNGQADPPEAS</sequence>
<proteinExistence type="predicted"/>